<dbReference type="KEGG" id="rti:DC20_15300"/>
<feature type="compositionally biased region" description="Polar residues" evidence="3">
    <location>
        <begin position="52"/>
        <end position="64"/>
    </location>
</feature>
<keyword evidence="4" id="KW-0732">Signal</keyword>
<dbReference type="PANTHER" id="PTHR42970:SF1">
    <property type="entry name" value="PECTATE LYASE C-RELATED"/>
    <property type="match status" value="1"/>
</dbReference>
<feature type="chain" id="PRO_5006043096" evidence="4">
    <location>
        <begin position="27"/>
        <end position="488"/>
    </location>
</feature>
<dbReference type="InterPro" id="IPR012334">
    <property type="entry name" value="Pectin_lyas_fold"/>
</dbReference>
<organism evidence="5 6">
    <name type="scientific">Rufibacter tibetensis</name>
    <dbReference type="NCBI Taxonomy" id="512763"/>
    <lineage>
        <taxon>Bacteria</taxon>
        <taxon>Pseudomonadati</taxon>
        <taxon>Bacteroidota</taxon>
        <taxon>Cytophagia</taxon>
        <taxon>Cytophagales</taxon>
        <taxon>Hymenobacteraceae</taxon>
        <taxon>Rufibacter</taxon>
    </lineage>
</organism>
<feature type="region of interest" description="Disordered" evidence="3">
    <location>
        <begin position="33"/>
        <end position="64"/>
    </location>
</feature>
<evidence type="ECO:0000313" key="5">
    <source>
        <dbReference type="EMBL" id="ALJ00090.1"/>
    </source>
</evidence>
<evidence type="ECO:0000313" key="6">
    <source>
        <dbReference type="Proteomes" id="UP000061382"/>
    </source>
</evidence>
<sequence length="488" mass="51796">MKIRNNIFTSTSLGLVIQLAAFSGCAQKVATTPATPTPPTMQAPAPTASTAGSVSTNAGQERQEQSNVLAFPGAEGFGKFTTGGRGGQVVVVTNLNDEGPGSLREAIRKKGPRIIVFAVSGNIELVSPLDINNGDLTIAGQSAPGDGICLKNYQVSIKADNVIVRYLRFRLGNKAGQQADAFGANKGNSNIIIDHCSMSWATDESASFYRNKNFTLQWSIISESLNASVHAKGDHGYGGIWGGMGASFHHNLLASHNSRMPRFSGSSTTPNSPDELVDFTNNVVYNWGQNNTYGGEKGRYNMVNNYYKAGPATTPSKKDRIVNPSAPFGKFYVAGNYVDGFPAITKDNWAGGVQPDQKDSLTVLKAATPYEVASINVQEPQAAFEAVLNSAGASLKRDAVDARVVQEVRTGKSTNGKKKNGIIDTPEEAGGYPVLKSAAAPADKDQDGMPDAWEVAQKLNPASASDAAAFTLDKQYSNVEVYLNSLVK</sequence>
<evidence type="ECO:0000256" key="1">
    <source>
        <dbReference type="ARBA" id="ARBA00022723"/>
    </source>
</evidence>
<name>A0A0P0CZ98_9BACT</name>
<dbReference type="STRING" id="512763.DC20_15300"/>
<keyword evidence="1" id="KW-0479">Metal-binding</keyword>
<feature type="signal peptide" evidence="4">
    <location>
        <begin position="1"/>
        <end position="26"/>
    </location>
</feature>
<evidence type="ECO:0000256" key="4">
    <source>
        <dbReference type="SAM" id="SignalP"/>
    </source>
</evidence>
<evidence type="ECO:0000256" key="3">
    <source>
        <dbReference type="SAM" id="MobiDB-lite"/>
    </source>
</evidence>
<dbReference type="PROSITE" id="PS51257">
    <property type="entry name" value="PROKAR_LIPOPROTEIN"/>
    <property type="match status" value="1"/>
</dbReference>
<dbReference type="PATRIC" id="fig|512763.3.peg.3364"/>
<keyword evidence="6" id="KW-1185">Reference proteome</keyword>
<dbReference type="RefSeq" id="WP_062544632.1">
    <property type="nucleotide sequence ID" value="NZ_CP012643.1"/>
</dbReference>
<reference evidence="5 6" key="1">
    <citation type="submission" date="2015-08" db="EMBL/GenBank/DDBJ databases">
        <title>Complete genome sequence of Rufibacter tibetensis strain 1351t, a radiation-resistant bacterium from tibet plateau.</title>
        <authorList>
            <person name="Dai J."/>
        </authorList>
    </citation>
    <scope>NUCLEOTIDE SEQUENCE [LARGE SCALE GENOMIC DNA]</scope>
    <source>
        <strain evidence="5 6">1351</strain>
    </source>
</reference>
<dbReference type="Proteomes" id="UP000061382">
    <property type="component" value="Chromosome"/>
</dbReference>
<dbReference type="InterPro" id="IPR011050">
    <property type="entry name" value="Pectin_lyase_fold/virulence"/>
</dbReference>
<feature type="compositionally biased region" description="Low complexity" evidence="3">
    <location>
        <begin position="42"/>
        <end position="51"/>
    </location>
</feature>
<dbReference type="InterPro" id="IPR052063">
    <property type="entry name" value="Polysaccharide_Lyase_1"/>
</dbReference>
<dbReference type="EMBL" id="CP012643">
    <property type="protein sequence ID" value="ALJ00090.1"/>
    <property type="molecule type" value="Genomic_DNA"/>
</dbReference>
<keyword evidence="2" id="KW-0325">Glycoprotein</keyword>
<proteinExistence type="predicted"/>
<gene>
    <name evidence="5" type="ORF">DC20_15300</name>
</gene>
<dbReference type="Gene3D" id="2.160.20.10">
    <property type="entry name" value="Single-stranded right-handed beta-helix, Pectin lyase-like"/>
    <property type="match status" value="1"/>
</dbReference>
<dbReference type="AlphaFoldDB" id="A0A0P0CZ98"/>
<dbReference type="GO" id="GO:0046872">
    <property type="term" value="F:metal ion binding"/>
    <property type="evidence" value="ECO:0007669"/>
    <property type="project" value="UniProtKB-KW"/>
</dbReference>
<keyword evidence="5" id="KW-0456">Lyase</keyword>
<dbReference type="GO" id="GO:0016829">
    <property type="term" value="F:lyase activity"/>
    <property type="evidence" value="ECO:0007669"/>
    <property type="project" value="UniProtKB-KW"/>
</dbReference>
<evidence type="ECO:0000256" key="2">
    <source>
        <dbReference type="ARBA" id="ARBA00023180"/>
    </source>
</evidence>
<dbReference type="SUPFAM" id="SSF51126">
    <property type="entry name" value="Pectin lyase-like"/>
    <property type="match status" value="1"/>
</dbReference>
<dbReference type="PANTHER" id="PTHR42970">
    <property type="entry name" value="PECTATE LYASE C-RELATED"/>
    <property type="match status" value="1"/>
</dbReference>
<accession>A0A0P0CZ98</accession>
<protein>
    <submittedName>
        <fullName evidence="5">Pectate lyase</fullName>
    </submittedName>
</protein>